<dbReference type="EMBL" id="NJEU01001497">
    <property type="protein sequence ID" value="PHH65910.1"/>
    <property type="molecule type" value="Genomic_DNA"/>
</dbReference>
<sequence>MRTIHQVPAAEPREVIIAMIDQLHTLKEMVEWTHMSLLEQGFTSTLRDILHVLLCLIRALYAVLVDLHPGRDWRSRRIAPHNIFHPQRGYHMPALSMVRREISILNDGIDRNCRRSNHSIEPENTIIEIVNRLIDKLERGNYENLSLENLFELVVMLCRSPLSLHRD</sequence>
<gene>
    <name evidence="1" type="ORF">CDD82_1594</name>
</gene>
<proteinExistence type="predicted"/>
<evidence type="ECO:0000313" key="2">
    <source>
        <dbReference type="Proteomes" id="UP000224854"/>
    </source>
</evidence>
<evidence type="ECO:0000313" key="1">
    <source>
        <dbReference type="EMBL" id="PHH65910.1"/>
    </source>
</evidence>
<comment type="caution">
    <text evidence="1">The sequence shown here is derived from an EMBL/GenBank/DDBJ whole genome shotgun (WGS) entry which is preliminary data.</text>
</comment>
<dbReference type="Proteomes" id="UP000224854">
    <property type="component" value="Unassembled WGS sequence"/>
</dbReference>
<accession>A0A2C5YEL1</accession>
<organism evidence="1 2">
    <name type="scientific">Ophiocordyceps australis</name>
    <dbReference type="NCBI Taxonomy" id="1399860"/>
    <lineage>
        <taxon>Eukaryota</taxon>
        <taxon>Fungi</taxon>
        <taxon>Dikarya</taxon>
        <taxon>Ascomycota</taxon>
        <taxon>Pezizomycotina</taxon>
        <taxon>Sordariomycetes</taxon>
        <taxon>Hypocreomycetidae</taxon>
        <taxon>Hypocreales</taxon>
        <taxon>Ophiocordycipitaceae</taxon>
        <taxon>Ophiocordyceps</taxon>
    </lineage>
</organism>
<reference evidence="1 2" key="1">
    <citation type="submission" date="2017-06" db="EMBL/GenBank/DDBJ databases">
        <title>Ant-infecting Ophiocordyceps genomes reveal a high diversity of potential behavioral manipulation genes and a possible major role for enterotoxins.</title>
        <authorList>
            <person name="De Bekker C."/>
            <person name="Evans H.C."/>
            <person name="Brachmann A."/>
            <person name="Hughes D.P."/>
        </authorList>
    </citation>
    <scope>NUCLEOTIDE SEQUENCE [LARGE SCALE GENOMIC DNA]</scope>
    <source>
        <strain evidence="1 2">1348a</strain>
    </source>
</reference>
<keyword evidence="2" id="KW-1185">Reference proteome</keyword>
<protein>
    <submittedName>
        <fullName evidence="1">Uncharacterized protein</fullName>
    </submittedName>
</protein>
<name>A0A2C5YEL1_9HYPO</name>
<dbReference type="AlphaFoldDB" id="A0A2C5YEL1"/>